<proteinExistence type="predicted"/>
<reference evidence="2 3" key="1">
    <citation type="submission" date="2016-08" db="EMBL/GenBank/DDBJ databases">
        <title>A Parts List for Fungal Cellulosomes Revealed by Comparative Genomics.</title>
        <authorList>
            <consortium name="DOE Joint Genome Institute"/>
            <person name="Haitjema C.H."/>
            <person name="Gilmore S.P."/>
            <person name="Henske J.K."/>
            <person name="Solomon K.V."/>
            <person name="De Groot R."/>
            <person name="Kuo A."/>
            <person name="Mondo S.J."/>
            <person name="Salamov A.A."/>
            <person name="Labutti K."/>
            <person name="Zhao Z."/>
            <person name="Chiniquy J."/>
            <person name="Barry K."/>
            <person name="Brewer H.M."/>
            <person name="Purvine S.O."/>
            <person name="Wright A.T."/>
            <person name="Boxma B."/>
            <person name="Van Alen T."/>
            <person name="Hackstein J.H."/>
            <person name="Baker S.E."/>
            <person name="Grigoriev I.V."/>
            <person name="O'Malley M.A."/>
        </authorList>
    </citation>
    <scope>NUCLEOTIDE SEQUENCE [LARGE SCALE GENOMIC DNA]</scope>
    <source>
        <strain evidence="2 3">G1</strain>
    </source>
</reference>
<evidence type="ECO:0000313" key="2">
    <source>
        <dbReference type="EMBL" id="ORY56244.1"/>
    </source>
</evidence>
<organism evidence="2 3">
    <name type="scientific">Neocallimastix californiae</name>
    <dbReference type="NCBI Taxonomy" id="1754190"/>
    <lineage>
        <taxon>Eukaryota</taxon>
        <taxon>Fungi</taxon>
        <taxon>Fungi incertae sedis</taxon>
        <taxon>Chytridiomycota</taxon>
        <taxon>Chytridiomycota incertae sedis</taxon>
        <taxon>Neocallimastigomycetes</taxon>
        <taxon>Neocallimastigales</taxon>
        <taxon>Neocallimastigaceae</taxon>
        <taxon>Neocallimastix</taxon>
    </lineage>
</organism>
<comment type="caution">
    <text evidence="2">The sequence shown here is derived from an EMBL/GenBank/DDBJ whole genome shotgun (WGS) entry which is preliminary data.</text>
</comment>
<keyword evidence="1" id="KW-0812">Transmembrane</keyword>
<keyword evidence="1" id="KW-1133">Transmembrane helix</keyword>
<keyword evidence="3" id="KW-1185">Reference proteome</keyword>
<gene>
    <name evidence="2" type="ORF">LY90DRAFT_701837</name>
</gene>
<name>A0A1Y2DAR8_9FUNG</name>
<feature type="transmembrane region" description="Helical" evidence="1">
    <location>
        <begin position="33"/>
        <end position="54"/>
    </location>
</feature>
<keyword evidence="1" id="KW-0472">Membrane</keyword>
<dbReference type="Proteomes" id="UP000193920">
    <property type="component" value="Unassembled WGS sequence"/>
</dbReference>
<protein>
    <submittedName>
        <fullName evidence="2">Uncharacterized protein</fullName>
    </submittedName>
</protein>
<evidence type="ECO:0000313" key="3">
    <source>
        <dbReference type="Proteomes" id="UP000193920"/>
    </source>
</evidence>
<dbReference type="AlphaFoldDB" id="A0A1Y2DAR8"/>
<evidence type="ECO:0000256" key="1">
    <source>
        <dbReference type="SAM" id="Phobius"/>
    </source>
</evidence>
<dbReference type="EMBL" id="MCOG01000074">
    <property type="protein sequence ID" value="ORY56244.1"/>
    <property type="molecule type" value="Genomic_DNA"/>
</dbReference>
<accession>A0A1Y2DAR8</accession>
<sequence length="56" mass="6500">MSKSQILLSNKPSSYNPILIQDNYEKEINIQDLLRNFLILNINTLIFAIMILPISH</sequence>